<keyword evidence="2" id="KW-1185">Reference proteome</keyword>
<proteinExistence type="predicted"/>
<dbReference type="Proteomes" id="UP000214646">
    <property type="component" value="Unassembled WGS sequence"/>
</dbReference>
<organism evidence="1 2">
    <name type="scientific">Fimbriiglobus ruber</name>
    <dbReference type="NCBI Taxonomy" id="1908690"/>
    <lineage>
        <taxon>Bacteria</taxon>
        <taxon>Pseudomonadati</taxon>
        <taxon>Planctomycetota</taxon>
        <taxon>Planctomycetia</taxon>
        <taxon>Gemmatales</taxon>
        <taxon>Gemmataceae</taxon>
        <taxon>Fimbriiglobus</taxon>
    </lineage>
</organism>
<protein>
    <submittedName>
        <fullName evidence="1">Uncharacterized protein</fullName>
    </submittedName>
</protein>
<sequence>MTATHNHTEKIQYGKSAVVTFTDETGTVTHEVDTFGTVSHTVLDGISDYRFELKSTGAPRPVTPRRSLSDPAFVICSESAFASCSDPAFVSRSDK</sequence>
<dbReference type="AlphaFoldDB" id="A0A225E967"/>
<comment type="caution">
    <text evidence="1">The sequence shown here is derived from an EMBL/GenBank/DDBJ whole genome shotgun (WGS) entry which is preliminary data.</text>
</comment>
<reference evidence="2" key="1">
    <citation type="submission" date="2017-06" db="EMBL/GenBank/DDBJ databases">
        <title>Genome analysis of Fimbriiglobus ruber SP5, the first member of the order Planctomycetales with confirmed chitinolytic capability.</title>
        <authorList>
            <person name="Ravin N.V."/>
            <person name="Rakitin A.L."/>
            <person name="Ivanova A.A."/>
            <person name="Beletsky A.V."/>
            <person name="Kulichevskaya I.S."/>
            <person name="Mardanov A.V."/>
            <person name="Dedysh S.N."/>
        </authorList>
    </citation>
    <scope>NUCLEOTIDE SEQUENCE [LARGE SCALE GENOMIC DNA]</scope>
    <source>
        <strain evidence="2">SP5</strain>
    </source>
</reference>
<evidence type="ECO:0000313" key="1">
    <source>
        <dbReference type="EMBL" id="OWK46606.1"/>
    </source>
</evidence>
<evidence type="ECO:0000313" key="2">
    <source>
        <dbReference type="Proteomes" id="UP000214646"/>
    </source>
</evidence>
<dbReference type="EMBL" id="NIDE01000001">
    <property type="protein sequence ID" value="OWK46606.1"/>
    <property type="molecule type" value="Genomic_DNA"/>
</dbReference>
<gene>
    <name evidence="1" type="ORF">FRUB_00305</name>
</gene>
<accession>A0A225E967</accession>
<name>A0A225E967_9BACT</name>